<gene>
    <name evidence="5" type="ORF">LZ480_11075</name>
</gene>
<sequence>MLSIANENIFQLIHMIDQMNSENIIKFTKKFQYPIGISPILVLLELRDNEQLKQVELADRLGYTKGAMTSIANKLVTNQLAERVFDENDRRIIRLCITEKGKQALIEANKVGKEIFLDLFSALTSEEIELYLSLQQKILNRQE</sequence>
<dbReference type="InterPro" id="IPR036390">
    <property type="entry name" value="WH_DNA-bd_sf"/>
</dbReference>
<dbReference type="PANTHER" id="PTHR42756:SF1">
    <property type="entry name" value="TRANSCRIPTIONAL REPRESSOR OF EMRAB OPERON"/>
    <property type="match status" value="1"/>
</dbReference>
<keyword evidence="1" id="KW-0805">Transcription regulation</keyword>
<dbReference type="PRINTS" id="PR00598">
    <property type="entry name" value="HTHMARR"/>
</dbReference>
<dbReference type="Proteomes" id="UP001316087">
    <property type="component" value="Unassembled WGS sequence"/>
</dbReference>
<evidence type="ECO:0000313" key="5">
    <source>
        <dbReference type="EMBL" id="MCH7322434.1"/>
    </source>
</evidence>
<comment type="caution">
    <text evidence="5">The sequence shown here is derived from an EMBL/GenBank/DDBJ whole genome shotgun (WGS) entry which is preliminary data.</text>
</comment>
<dbReference type="RefSeq" id="WP_241369488.1">
    <property type="nucleotide sequence ID" value="NZ_JAKZFC010000003.1"/>
</dbReference>
<dbReference type="Pfam" id="PF12802">
    <property type="entry name" value="MarR_2"/>
    <property type="match status" value="1"/>
</dbReference>
<dbReference type="PROSITE" id="PS50995">
    <property type="entry name" value="HTH_MARR_2"/>
    <property type="match status" value="1"/>
</dbReference>
<reference evidence="5 6" key="1">
    <citation type="submission" date="2022-03" db="EMBL/GenBank/DDBJ databases">
        <authorList>
            <person name="Jo J.-H."/>
            <person name="Im W.-T."/>
        </authorList>
    </citation>
    <scope>NUCLEOTIDE SEQUENCE [LARGE SCALE GENOMIC DNA]</scope>
    <source>
        <strain evidence="5 6">MA9</strain>
    </source>
</reference>
<dbReference type="SUPFAM" id="SSF46785">
    <property type="entry name" value="Winged helix' DNA-binding domain"/>
    <property type="match status" value="1"/>
</dbReference>
<dbReference type="EMBL" id="JAKZFC010000003">
    <property type="protein sequence ID" value="MCH7322434.1"/>
    <property type="molecule type" value="Genomic_DNA"/>
</dbReference>
<proteinExistence type="predicted"/>
<keyword evidence="6" id="KW-1185">Reference proteome</keyword>
<keyword evidence="2" id="KW-0238">DNA-binding</keyword>
<protein>
    <submittedName>
        <fullName evidence="5">MarR family transcriptional regulator</fullName>
    </submittedName>
</protein>
<evidence type="ECO:0000313" key="6">
    <source>
        <dbReference type="Proteomes" id="UP001316087"/>
    </source>
</evidence>
<name>A0ABS9UE67_9BACL</name>
<organism evidence="5 6">
    <name type="scientific">Solibacillus palustris</name>
    <dbReference type="NCBI Taxonomy" id="2908203"/>
    <lineage>
        <taxon>Bacteria</taxon>
        <taxon>Bacillati</taxon>
        <taxon>Bacillota</taxon>
        <taxon>Bacilli</taxon>
        <taxon>Bacillales</taxon>
        <taxon>Caryophanaceae</taxon>
        <taxon>Solibacillus</taxon>
    </lineage>
</organism>
<evidence type="ECO:0000256" key="1">
    <source>
        <dbReference type="ARBA" id="ARBA00023015"/>
    </source>
</evidence>
<keyword evidence="3" id="KW-0804">Transcription</keyword>
<dbReference type="PANTHER" id="PTHR42756">
    <property type="entry name" value="TRANSCRIPTIONAL REGULATOR, MARR"/>
    <property type="match status" value="1"/>
</dbReference>
<dbReference type="SMART" id="SM00347">
    <property type="entry name" value="HTH_MARR"/>
    <property type="match status" value="1"/>
</dbReference>
<evidence type="ECO:0000259" key="4">
    <source>
        <dbReference type="PROSITE" id="PS50995"/>
    </source>
</evidence>
<evidence type="ECO:0000256" key="2">
    <source>
        <dbReference type="ARBA" id="ARBA00023125"/>
    </source>
</evidence>
<dbReference type="Gene3D" id="1.10.10.10">
    <property type="entry name" value="Winged helix-like DNA-binding domain superfamily/Winged helix DNA-binding domain"/>
    <property type="match status" value="1"/>
</dbReference>
<accession>A0ABS9UE67</accession>
<dbReference type="InterPro" id="IPR036388">
    <property type="entry name" value="WH-like_DNA-bd_sf"/>
</dbReference>
<feature type="domain" description="HTH marR-type" evidence="4">
    <location>
        <begin position="6"/>
        <end position="140"/>
    </location>
</feature>
<dbReference type="InterPro" id="IPR000835">
    <property type="entry name" value="HTH_MarR-typ"/>
</dbReference>
<evidence type="ECO:0000256" key="3">
    <source>
        <dbReference type="ARBA" id="ARBA00023163"/>
    </source>
</evidence>